<accession>A0A8S0Q556</accession>
<dbReference type="SUPFAM" id="SSF52266">
    <property type="entry name" value="SGNH hydrolase"/>
    <property type="match status" value="1"/>
</dbReference>
<dbReference type="PANTHER" id="PTHR31988">
    <property type="entry name" value="ESTERASE, PUTATIVE (DUF303)-RELATED"/>
    <property type="match status" value="1"/>
</dbReference>
<evidence type="ECO:0000259" key="2">
    <source>
        <dbReference type="Pfam" id="PF03629"/>
    </source>
</evidence>
<dbReference type="InterPro" id="IPR036514">
    <property type="entry name" value="SGNH_hydro_sf"/>
</dbReference>
<feature type="domain" description="Sialate O-acetylesterase" evidence="2">
    <location>
        <begin position="36"/>
        <end position="133"/>
    </location>
</feature>
<dbReference type="InterPro" id="IPR052940">
    <property type="entry name" value="Carb_Esterase_6"/>
</dbReference>
<name>A0A8S0Q556_OLEEU</name>
<organism evidence="3 4">
    <name type="scientific">Olea europaea subsp. europaea</name>
    <dbReference type="NCBI Taxonomy" id="158383"/>
    <lineage>
        <taxon>Eukaryota</taxon>
        <taxon>Viridiplantae</taxon>
        <taxon>Streptophyta</taxon>
        <taxon>Embryophyta</taxon>
        <taxon>Tracheophyta</taxon>
        <taxon>Spermatophyta</taxon>
        <taxon>Magnoliopsida</taxon>
        <taxon>eudicotyledons</taxon>
        <taxon>Gunneridae</taxon>
        <taxon>Pentapetalae</taxon>
        <taxon>asterids</taxon>
        <taxon>lamiids</taxon>
        <taxon>Lamiales</taxon>
        <taxon>Oleaceae</taxon>
        <taxon>Oleeae</taxon>
        <taxon>Olea</taxon>
    </lineage>
</organism>
<dbReference type="PANTHER" id="PTHR31988:SF19">
    <property type="entry name" value="9-O-ACETYL-N-ACETYLNEURAMINIC ACID DEACETYLASE-RELATED"/>
    <property type="match status" value="1"/>
</dbReference>
<dbReference type="InterPro" id="IPR005181">
    <property type="entry name" value="SASA"/>
</dbReference>
<reference evidence="3 4" key="1">
    <citation type="submission" date="2019-12" db="EMBL/GenBank/DDBJ databases">
        <authorList>
            <person name="Alioto T."/>
            <person name="Alioto T."/>
            <person name="Gomez Garrido J."/>
        </authorList>
    </citation>
    <scope>NUCLEOTIDE SEQUENCE [LARGE SCALE GENOMIC DNA]</scope>
</reference>
<proteinExistence type="predicted"/>
<evidence type="ECO:0000256" key="1">
    <source>
        <dbReference type="ARBA" id="ARBA00022801"/>
    </source>
</evidence>
<dbReference type="GO" id="GO:0016787">
    <property type="term" value="F:hydrolase activity"/>
    <property type="evidence" value="ECO:0007669"/>
    <property type="project" value="UniProtKB-KW"/>
</dbReference>
<gene>
    <name evidence="3" type="ORF">OLEA9_A083484</name>
</gene>
<dbReference type="Pfam" id="PF03629">
    <property type="entry name" value="SASA"/>
    <property type="match status" value="1"/>
</dbReference>
<keyword evidence="1" id="KW-0378">Hydrolase</keyword>
<dbReference type="AlphaFoldDB" id="A0A8S0Q556"/>
<keyword evidence="4" id="KW-1185">Reference proteome</keyword>
<evidence type="ECO:0000313" key="3">
    <source>
        <dbReference type="EMBL" id="CAA2961317.1"/>
    </source>
</evidence>
<dbReference type="OrthoDB" id="42638at2759"/>
<dbReference type="EMBL" id="CACTIH010000528">
    <property type="protein sequence ID" value="CAA2961317.1"/>
    <property type="molecule type" value="Genomic_DNA"/>
</dbReference>
<dbReference type="Gramene" id="OE9A083484T1">
    <property type="protein sequence ID" value="OE9A083484C1"/>
    <property type="gene ID" value="OE9A083484"/>
</dbReference>
<dbReference type="Proteomes" id="UP000594638">
    <property type="component" value="Unassembled WGS sequence"/>
</dbReference>
<protein>
    <recommendedName>
        <fullName evidence="2">Sialate O-acetylesterase domain-containing protein</fullName>
    </recommendedName>
</protein>
<comment type="caution">
    <text evidence="3">The sequence shown here is derived from an EMBL/GenBank/DDBJ whole genome shotgun (WGS) entry which is preliminary data.</text>
</comment>
<dbReference type="Gene3D" id="3.40.50.1110">
    <property type="entry name" value="SGNH hydrolase"/>
    <property type="match status" value="1"/>
</dbReference>
<sequence length="133" mass="15222">MESVPKNKFSSLEARATWQVTTQLLTAWFQWITVPTSPNPFQLNVQLKWEVARDPFHRDIDIDKPCGVRTGMSFAKLVKSRLRVIGLVPCAEVVHQPRSGKKCDKHYENMIKRAKAVVKVGGDIKTLLWYQGE</sequence>
<evidence type="ECO:0000313" key="4">
    <source>
        <dbReference type="Proteomes" id="UP000594638"/>
    </source>
</evidence>